<name>A0ABV2DQJ8_9HYPH</name>
<dbReference type="Proteomes" id="UP001548832">
    <property type="component" value="Unassembled WGS sequence"/>
</dbReference>
<evidence type="ECO:0000313" key="2">
    <source>
        <dbReference type="Proteomes" id="UP001548832"/>
    </source>
</evidence>
<dbReference type="RefSeq" id="WP_354464516.1">
    <property type="nucleotide sequence ID" value="NZ_JBEWSZ010000008.1"/>
</dbReference>
<sequence>MIVELLRLQVTMPTFDANADPSEAFGRIERALGGDDSGYSFYPIFCAKACRPRTSRTSAI</sequence>
<evidence type="ECO:0000313" key="1">
    <source>
        <dbReference type="EMBL" id="MET2832291.1"/>
    </source>
</evidence>
<dbReference type="EMBL" id="JBEWSZ010000008">
    <property type="protein sequence ID" value="MET2832291.1"/>
    <property type="molecule type" value="Genomic_DNA"/>
</dbReference>
<organism evidence="1 2">
    <name type="scientific">Mesorhizobium shangrilense</name>
    <dbReference type="NCBI Taxonomy" id="460060"/>
    <lineage>
        <taxon>Bacteria</taxon>
        <taxon>Pseudomonadati</taxon>
        <taxon>Pseudomonadota</taxon>
        <taxon>Alphaproteobacteria</taxon>
        <taxon>Hyphomicrobiales</taxon>
        <taxon>Phyllobacteriaceae</taxon>
        <taxon>Mesorhizobium</taxon>
    </lineage>
</organism>
<reference evidence="1 2" key="1">
    <citation type="submission" date="2024-06" db="EMBL/GenBank/DDBJ databases">
        <authorList>
            <person name="Kim D.-U."/>
        </authorList>
    </citation>
    <scope>NUCLEOTIDE SEQUENCE [LARGE SCALE GENOMIC DNA]</scope>
    <source>
        <strain evidence="1 2">KACC15460</strain>
    </source>
</reference>
<protein>
    <submittedName>
        <fullName evidence="1">Uncharacterized protein</fullName>
    </submittedName>
</protein>
<accession>A0ABV2DQJ8</accession>
<proteinExistence type="predicted"/>
<gene>
    <name evidence="1" type="ORF">ABVQ20_35655</name>
</gene>
<comment type="caution">
    <text evidence="1">The sequence shown here is derived from an EMBL/GenBank/DDBJ whole genome shotgun (WGS) entry which is preliminary data.</text>
</comment>
<keyword evidence="2" id="KW-1185">Reference proteome</keyword>